<dbReference type="InterPro" id="IPR038511">
    <property type="entry name" value="TAP42/TAP46-like_sf"/>
</dbReference>
<dbReference type="GO" id="GO:0035303">
    <property type="term" value="P:regulation of dephosphorylation"/>
    <property type="evidence" value="ECO:0007669"/>
    <property type="project" value="TreeGrafter"/>
</dbReference>
<feature type="region of interest" description="Disordered" evidence="2">
    <location>
        <begin position="316"/>
        <end position="341"/>
    </location>
</feature>
<dbReference type="GO" id="GO:0051721">
    <property type="term" value="F:protein phosphatase 2A binding"/>
    <property type="evidence" value="ECO:0007669"/>
    <property type="project" value="TreeGrafter"/>
</dbReference>
<accession>A0A1Y1X484</accession>
<evidence type="ECO:0000313" key="3">
    <source>
        <dbReference type="EMBL" id="ORX80619.1"/>
    </source>
</evidence>
<protein>
    <submittedName>
        <fullName evidence="3">TAP42-like protein</fullName>
    </submittedName>
</protein>
<sequence length="341" mass="39702">MDNNLSLKEEFEAGQNLYNDIVNSNLSSNDENLQKKVNDAIRHFTRASILIQQLSIFSINETVDDINTTDLKFLLVKVYLGELYLKIVNPNSDREKILETAKKNFNEFLSNCELYELFSQKDKEYLEAKLTNKSFNAARNREEKIARYKREKETKNKIEELTKQMKIASERGEENVDEEISRNLILTTIDLFIQQTIQNLEMIKDEMEMVKMMKKMKENQGPGSERVDNQSDKNNFAPIPTSGPLLSQKGKPLRPFVIVDHKERLNQVFRPSHNLPTMTIDEFLENERKRGNILSGGTEPKQKIIDDNDEEALDAETMKQRKWDDFKDDNPKGWGNRMNKG</sequence>
<comment type="caution">
    <text evidence="3">The sequence shown here is derived from an EMBL/GenBank/DDBJ whole genome shotgun (WGS) entry which is preliminary data.</text>
</comment>
<reference evidence="3 4" key="2">
    <citation type="submission" date="2016-08" db="EMBL/GenBank/DDBJ databases">
        <title>Pervasive Adenine N6-methylation of Active Genes in Fungi.</title>
        <authorList>
            <consortium name="DOE Joint Genome Institute"/>
            <person name="Mondo S.J."/>
            <person name="Dannebaum R.O."/>
            <person name="Kuo R.C."/>
            <person name="Labutti K."/>
            <person name="Haridas S."/>
            <person name="Kuo A."/>
            <person name="Salamov A."/>
            <person name="Ahrendt S.R."/>
            <person name="Lipzen A."/>
            <person name="Sullivan W."/>
            <person name="Andreopoulos W.B."/>
            <person name="Clum A."/>
            <person name="Lindquist E."/>
            <person name="Daum C."/>
            <person name="Ramamoorthy G.K."/>
            <person name="Gryganskyi A."/>
            <person name="Culley D."/>
            <person name="Magnuson J.K."/>
            <person name="James T.Y."/>
            <person name="O'Malley M.A."/>
            <person name="Stajich J.E."/>
            <person name="Spatafora J.W."/>
            <person name="Visel A."/>
            <person name="Grigoriev I.V."/>
        </authorList>
    </citation>
    <scope>NUCLEOTIDE SEQUENCE [LARGE SCALE GENOMIC DNA]</scope>
    <source>
        <strain evidence="3 4">S4</strain>
    </source>
</reference>
<feature type="region of interest" description="Disordered" evidence="2">
    <location>
        <begin position="217"/>
        <end position="250"/>
    </location>
</feature>
<evidence type="ECO:0000256" key="1">
    <source>
        <dbReference type="SAM" id="Coils"/>
    </source>
</evidence>
<keyword evidence="4" id="KW-1185">Reference proteome</keyword>
<dbReference type="PANTHER" id="PTHR10933:SF9">
    <property type="entry name" value="IMMUNOGLOBULIN-BINDING PROTEIN 1"/>
    <property type="match status" value="1"/>
</dbReference>
<name>A0A1Y1X484_9FUNG</name>
<dbReference type="PANTHER" id="PTHR10933">
    <property type="entry name" value="IMMUNOGLOBULIN-BINDING PROTEIN 1"/>
    <property type="match status" value="1"/>
</dbReference>
<feature type="coiled-coil region" evidence="1">
    <location>
        <begin position="141"/>
        <end position="171"/>
    </location>
</feature>
<evidence type="ECO:0000256" key="2">
    <source>
        <dbReference type="SAM" id="MobiDB-lite"/>
    </source>
</evidence>
<dbReference type="GO" id="GO:0005829">
    <property type="term" value="C:cytosol"/>
    <property type="evidence" value="ECO:0007669"/>
    <property type="project" value="TreeGrafter"/>
</dbReference>
<dbReference type="Gene3D" id="1.25.40.540">
    <property type="entry name" value="TAP42-like family"/>
    <property type="match status" value="1"/>
</dbReference>
<evidence type="ECO:0000313" key="4">
    <source>
        <dbReference type="Proteomes" id="UP000193944"/>
    </source>
</evidence>
<dbReference type="AlphaFoldDB" id="A0A1Y1X484"/>
<proteinExistence type="predicted"/>
<dbReference type="Pfam" id="PF04177">
    <property type="entry name" value="TAP42"/>
    <property type="match status" value="1"/>
</dbReference>
<reference evidence="3 4" key="1">
    <citation type="submission" date="2016-08" db="EMBL/GenBank/DDBJ databases">
        <title>A Parts List for Fungal Cellulosomes Revealed by Comparative Genomics.</title>
        <authorList>
            <consortium name="DOE Joint Genome Institute"/>
            <person name="Haitjema C.H."/>
            <person name="Gilmore S.P."/>
            <person name="Henske J.K."/>
            <person name="Solomon K.V."/>
            <person name="De Groot R."/>
            <person name="Kuo A."/>
            <person name="Mondo S.J."/>
            <person name="Salamov A.A."/>
            <person name="Labutti K."/>
            <person name="Zhao Z."/>
            <person name="Chiniquy J."/>
            <person name="Barry K."/>
            <person name="Brewer H.M."/>
            <person name="Purvine S.O."/>
            <person name="Wright A.T."/>
            <person name="Boxma B."/>
            <person name="Van Alen T."/>
            <person name="Hackstein J.H."/>
            <person name="Baker S.E."/>
            <person name="Grigoriev I.V."/>
            <person name="O'Malley M.A."/>
        </authorList>
    </citation>
    <scope>NUCLEOTIDE SEQUENCE [LARGE SCALE GENOMIC DNA]</scope>
    <source>
        <strain evidence="3 4">S4</strain>
    </source>
</reference>
<feature type="compositionally biased region" description="Basic and acidic residues" evidence="2">
    <location>
        <begin position="316"/>
        <end position="331"/>
    </location>
</feature>
<dbReference type="Proteomes" id="UP000193944">
    <property type="component" value="Unassembled WGS sequence"/>
</dbReference>
<dbReference type="OrthoDB" id="10261753at2759"/>
<dbReference type="InterPro" id="IPR007304">
    <property type="entry name" value="TAP46-like"/>
</dbReference>
<gene>
    <name evidence="3" type="ORF">BCR32DRAFT_262950</name>
</gene>
<dbReference type="STRING" id="1754192.A0A1Y1X484"/>
<keyword evidence="1" id="KW-0175">Coiled coil</keyword>
<dbReference type="GO" id="GO:0009966">
    <property type="term" value="P:regulation of signal transduction"/>
    <property type="evidence" value="ECO:0007669"/>
    <property type="project" value="InterPro"/>
</dbReference>
<organism evidence="3 4">
    <name type="scientific">Anaeromyces robustus</name>
    <dbReference type="NCBI Taxonomy" id="1754192"/>
    <lineage>
        <taxon>Eukaryota</taxon>
        <taxon>Fungi</taxon>
        <taxon>Fungi incertae sedis</taxon>
        <taxon>Chytridiomycota</taxon>
        <taxon>Chytridiomycota incertae sedis</taxon>
        <taxon>Neocallimastigomycetes</taxon>
        <taxon>Neocallimastigales</taxon>
        <taxon>Neocallimastigaceae</taxon>
        <taxon>Anaeromyces</taxon>
    </lineage>
</organism>
<dbReference type="EMBL" id="MCFG01000140">
    <property type="protein sequence ID" value="ORX80619.1"/>
    <property type="molecule type" value="Genomic_DNA"/>
</dbReference>